<dbReference type="SMART" id="SM00368">
    <property type="entry name" value="LRR_RI"/>
    <property type="match status" value="6"/>
</dbReference>
<evidence type="ECO:0000256" key="2">
    <source>
        <dbReference type="ARBA" id="ARBA00022737"/>
    </source>
</evidence>
<dbReference type="SMART" id="SM00365">
    <property type="entry name" value="LRR_SD22"/>
    <property type="match status" value="15"/>
</dbReference>
<dbReference type="SMART" id="SM00369">
    <property type="entry name" value="LRR_TYP"/>
    <property type="match status" value="13"/>
</dbReference>
<gene>
    <name evidence="3" type="ORF">HINF_LOCUS16822</name>
</gene>
<dbReference type="Proteomes" id="UP001642409">
    <property type="component" value="Unassembled WGS sequence"/>
</dbReference>
<dbReference type="InterPro" id="IPR050836">
    <property type="entry name" value="SDS22/Internalin_LRR"/>
</dbReference>
<dbReference type="PANTHER" id="PTHR46652:SF3">
    <property type="entry name" value="LEUCINE-RICH REPEAT-CONTAINING PROTEIN 9"/>
    <property type="match status" value="1"/>
</dbReference>
<dbReference type="PANTHER" id="PTHR46652">
    <property type="entry name" value="LEUCINE-RICH REPEAT AND IQ DOMAIN-CONTAINING PROTEIN 1-RELATED"/>
    <property type="match status" value="1"/>
</dbReference>
<evidence type="ECO:0000256" key="1">
    <source>
        <dbReference type="ARBA" id="ARBA00022614"/>
    </source>
</evidence>
<accession>A0ABP1HRG2</accession>
<dbReference type="Pfam" id="PF12799">
    <property type="entry name" value="LRR_4"/>
    <property type="match status" value="4"/>
</dbReference>
<proteinExistence type="predicted"/>
<evidence type="ECO:0000313" key="4">
    <source>
        <dbReference type="Proteomes" id="UP001642409"/>
    </source>
</evidence>
<dbReference type="InterPro" id="IPR003591">
    <property type="entry name" value="Leu-rich_rpt_typical-subtyp"/>
</dbReference>
<organism evidence="3 4">
    <name type="scientific">Hexamita inflata</name>
    <dbReference type="NCBI Taxonomy" id="28002"/>
    <lineage>
        <taxon>Eukaryota</taxon>
        <taxon>Metamonada</taxon>
        <taxon>Diplomonadida</taxon>
        <taxon>Hexamitidae</taxon>
        <taxon>Hexamitinae</taxon>
        <taxon>Hexamita</taxon>
    </lineage>
</organism>
<dbReference type="PROSITE" id="PS51450">
    <property type="entry name" value="LRR"/>
    <property type="match status" value="12"/>
</dbReference>
<dbReference type="EMBL" id="CAXDID020000041">
    <property type="protein sequence ID" value="CAL6000687.1"/>
    <property type="molecule type" value="Genomic_DNA"/>
</dbReference>
<dbReference type="InterPro" id="IPR001611">
    <property type="entry name" value="Leu-rich_rpt"/>
</dbReference>
<reference evidence="3 4" key="1">
    <citation type="submission" date="2024-07" db="EMBL/GenBank/DDBJ databases">
        <authorList>
            <person name="Akdeniz Z."/>
        </authorList>
    </citation>
    <scope>NUCLEOTIDE SEQUENCE [LARGE SCALE GENOMIC DNA]</scope>
</reference>
<sequence length="1398" mass="160580">MSEKQPPCFVVRQQSDLHGDEIQKHMNVSILNIYFKKLDFIPVHIQILKISNCSLQGLKNLRNILGLKHLDISYNLVSDLSEILLHQELTYLDISNNNIIVIDPIAALENLRSLYLQNNKIVNMEPLIHHQYFDPVWIQPQYQPLMPDFAKSLTPGSENEKVLNLMQIENGKKAVSDSLVKMIKELAPCVKNGQLIVENNQSLTDFAFIDCFHAETVVFNNCQNLNFENVPKKIKRLSIINSNLVKINGLEKMTQLESIDLSGNNLIKCELLSQMNLKAVNLQGNKIIDLKNIKQFIQFQNVLVSKQEKPTLPDIKKYLGQECSEVQIQEINAEIVKNAVENERIIYDTEMMKTYKDKVNNGVLIIKEDQNLTSVEFAELIGLTNQKKVTDLKIISCQNLKLDRCPKSTNSSITKLTVNSCDLTDLTGIQVMTQLTELNLSFNQITDINLLAPLTNITSLDLGKNNIENISVIQNFKKLKQLDLSENLFSDISPLKNLLQMQVLDLSYNNLKSITDLQALTNITQLNISMNQITNIDALANMLKLTYLNLSVNKIISIQICNKFNYLTDLRLELNFIQDFEPIAKLQFSNQKWIQKQNVPSKTDFMNSFNCNEYELTKMIDKNKQKKEMSDNKYELIKKYENGVINGSLKVNGENKLNNLQFTDVLKLKEFEAINCQTIDFGEEQVPLLLTKMKLNNCVFKHTYEGLSLITGIYQMEQLVELDLANNKLKDISEIGNLNKLKKLFLQNNEISRIYEIGNLKQLTNLNVSNNQIIFSEPICSMKLELIIENNFITDNTNLKNQQKPQPNHFEAFLGPNCSNDQVNELCEFANYQLLMNQKYKNQVNNQQLSIQNDTTLIDLGFISILNVNSLSILNCQNVKMPSNLKHFQTINGQFANYPEIKVKIPLQIVVLTINNCSITNLDGIQLMHQLTHVDLRNNAIILIEPLKYLTNLKQVRIDNNFVQDLEYLANQDWMSEQRTPTDANLQAYLSDTNSSLSLDAFKAQIAPKKTKSDQLLAPLLKYDSELSNKFKSQVNYNKIQIISDTSVKDIKFMDQISVQCLIINKCTNFNFRRAPTQLLYLTLNDCNITDLEGLQQFKQLKKFESIKNTQLTSIKQVYSLTNLLSLTINNTKINNLVGIEQLSKLQYIDLRDNCIVSIEPVKQLQYLKQVLIDNNFIQDLEHLTATRNYNPEWIYYQNAVTDSELARYLTDTQLQMSLQELKTGFEGKKRRTDELIRDHPAAYDAKMKAKYQNSVKGGNPNGYGPYLCIDNDPEMRDLRFVSELGVTDLGLDSCQNAHLLRAPANLRRLRHYPSGMKTTKGLERLVELEYLSIEKAQIVELNIQRLEKLKTLRVRNNKIRDMSAAEYLKAKGCCQSNYYVDQQKQPSQEEIDEARLW</sequence>
<dbReference type="InterPro" id="IPR032675">
    <property type="entry name" value="LRR_dom_sf"/>
</dbReference>
<name>A0ABP1HRG2_9EUKA</name>
<keyword evidence="2" id="KW-0677">Repeat</keyword>
<keyword evidence="4" id="KW-1185">Reference proteome</keyword>
<protein>
    <submittedName>
        <fullName evidence="3">Uncharacterized protein</fullName>
    </submittedName>
</protein>
<dbReference type="SUPFAM" id="SSF52058">
    <property type="entry name" value="L domain-like"/>
    <property type="match status" value="3"/>
</dbReference>
<evidence type="ECO:0000313" key="3">
    <source>
        <dbReference type="EMBL" id="CAL6000687.1"/>
    </source>
</evidence>
<dbReference type="Gene3D" id="3.80.10.10">
    <property type="entry name" value="Ribonuclease Inhibitor"/>
    <property type="match status" value="7"/>
</dbReference>
<comment type="caution">
    <text evidence="3">The sequence shown here is derived from an EMBL/GenBank/DDBJ whole genome shotgun (WGS) entry which is preliminary data.</text>
</comment>
<dbReference type="InterPro" id="IPR025875">
    <property type="entry name" value="Leu-rich_rpt_4"/>
</dbReference>
<keyword evidence="1" id="KW-0433">Leucine-rich repeat</keyword>